<feature type="compositionally biased region" description="Basic and acidic residues" evidence="1">
    <location>
        <begin position="287"/>
        <end position="307"/>
    </location>
</feature>
<dbReference type="PANTHER" id="PTHR13594:SF2">
    <property type="entry name" value="SI:CH73-100L22.3"/>
    <property type="match status" value="1"/>
</dbReference>
<dbReference type="EMBL" id="JACTAM010000011">
    <property type="protein sequence ID" value="KAI2658920.1"/>
    <property type="molecule type" value="Genomic_DNA"/>
</dbReference>
<feature type="region of interest" description="Disordered" evidence="1">
    <location>
        <begin position="287"/>
        <end position="314"/>
    </location>
</feature>
<comment type="caution">
    <text evidence="2">The sequence shown here is derived from an EMBL/GenBank/DDBJ whole genome shotgun (WGS) entry which is preliminary data.</text>
</comment>
<organism evidence="2 3">
    <name type="scientific">Labeo rohita</name>
    <name type="common">Indian major carp</name>
    <name type="synonym">Cyprinus rohita</name>
    <dbReference type="NCBI Taxonomy" id="84645"/>
    <lineage>
        <taxon>Eukaryota</taxon>
        <taxon>Metazoa</taxon>
        <taxon>Chordata</taxon>
        <taxon>Craniata</taxon>
        <taxon>Vertebrata</taxon>
        <taxon>Euteleostomi</taxon>
        <taxon>Actinopterygii</taxon>
        <taxon>Neopterygii</taxon>
        <taxon>Teleostei</taxon>
        <taxon>Ostariophysi</taxon>
        <taxon>Cypriniformes</taxon>
        <taxon>Cyprinidae</taxon>
        <taxon>Labeoninae</taxon>
        <taxon>Labeonini</taxon>
        <taxon>Labeo</taxon>
    </lineage>
</organism>
<sequence length="873" mass="97340">MESYEDFIQRLYNTHNDEDDEDEDDPQTPVTPSSVIVFHGTRVLPPLLNEQQRHEMRRLRETAVSLMKRRREEESHISFTDVRISDAGRHTDKIEDITDCDIISSAPLTSTAHDGQSANQLRASPELDSLENTQITVLFEGHKTHRPEDAPDNHSHSQTTMISSGYVTNDNTDVTGHSGWTEGGDIRLDTTRSGSDIMSHAPVDGAILEEEIVAALPKPVEEPVNPSSDTDEGPYRMSLQNLLKKSQEYRRRQRLLRSQAKAVEEHNLSDKENEELLPKQMWRTELKKAREKRKEKTEGDTSADHINTDVQNDEQIDALPQSVSAEPSITARSLYESKQKSGAVSRSSSAGRFTKIPTPKFCLSPVRCKKRSRIPGPVRKALGRPAQPDPNDPSDRCDKVMMTSSQTEQIAQLEMNLSSLKALISDLESTLTLSQTGSPPDNDPKRPCTVTFSETVSAKDNGIGQENSNSIRSVVGVLADTSNHSPDEAGSSAIGSSYDVDVPSGLWKQLTPESGGHEGTSRVKRRLLMNEDEAFSPGRETRSTLSSTPRVTFSGLQSSAQMQEDHVTALMEEEHRRQQELLQLPLRASLRVSPSGPVAARVLTPLITACNKMRIIVFNSCAPTHLSVSPPVCGSLPVVSLTLCLSERVCLHLHSLAERYHFLRSVSFPCPGAGSRLEDTPTSLTASSVCTHAELTDTHNTSRQSCVSLSASCRPLLAAVVRGFLTRRLLRTERVSRLTRTITDTRMFLLTFQHQTAVSSKHDLVLQERVMLQLRAARYELHQIFFSVSCSDQMQMIHCDRELNRDRQLKPHDNKVKGSLSAATRKALERKKLMLQRKSADRKKFSPSSEEKWNLVPKICRVSKKITPLRGAR</sequence>
<evidence type="ECO:0000256" key="1">
    <source>
        <dbReference type="SAM" id="MobiDB-lite"/>
    </source>
</evidence>
<accession>A0ABQ8M8E7</accession>
<dbReference type="Proteomes" id="UP000830375">
    <property type="component" value="Unassembled WGS sequence"/>
</dbReference>
<protein>
    <submittedName>
        <fullName evidence="2">Centriolar coiled-coil protein of 110 kDa</fullName>
    </submittedName>
</protein>
<keyword evidence="3" id="KW-1185">Reference proteome</keyword>
<gene>
    <name evidence="2" type="ORF">H4Q32_023074</name>
</gene>
<dbReference type="Pfam" id="PF16025">
    <property type="entry name" value="CaM_bind"/>
    <property type="match status" value="1"/>
</dbReference>
<name>A0ABQ8M8E7_LABRO</name>
<reference evidence="2 3" key="1">
    <citation type="submission" date="2022-01" db="EMBL/GenBank/DDBJ databases">
        <title>A high-quality chromosome-level genome assembly of rohu carp, Labeo rohita.</title>
        <authorList>
            <person name="Arick M.A. II"/>
            <person name="Hsu C.-Y."/>
            <person name="Magbanua Z."/>
            <person name="Pechanova O."/>
            <person name="Grover C."/>
            <person name="Miller E."/>
            <person name="Thrash A."/>
            <person name="Ezzel L."/>
            <person name="Alam S."/>
            <person name="Benzie J."/>
            <person name="Hamilton M."/>
            <person name="Karsi A."/>
            <person name="Lawrence M.L."/>
            <person name="Peterson D.G."/>
        </authorList>
    </citation>
    <scope>NUCLEOTIDE SEQUENCE [LARGE SCALE GENOMIC DNA]</scope>
    <source>
        <strain evidence="3">BAU-BD-2019</strain>
        <tissue evidence="2">Blood</tissue>
    </source>
</reference>
<dbReference type="InterPro" id="IPR033207">
    <property type="entry name" value="CCP110"/>
</dbReference>
<feature type="compositionally biased region" description="Acidic residues" evidence="1">
    <location>
        <begin position="17"/>
        <end position="26"/>
    </location>
</feature>
<proteinExistence type="predicted"/>
<dbReference type="PANTHER" id="PTHR13594">
    <property type="entry name" value="CENTRIOLAR COILED-COIL PROTEIN OF 110 KDA"/>
    <property type="match status" value="1"/>
</dbReference>
<feature type="region of interest" description="Disordered" evidence="1">
    <location>
        <begin position="1"/>
        <end position="33"/>
    </location>
</feature>
<feature type="region of interest" description="Disordered" evidence="1">
    <location>
        <begin position="374"/>
        <end position="395"/>
    </location>
</feature>
<evidence type="ECO:0000313" key="3">
    <source>
        <dbReference type="Proteomes" id="UP000830375"/>
    </source>
</evidence>
<evidence type="ECO:0000313" key="2">
    <source>
        <dbReference type="EMBL" id="KAI2658920.1"/>
    </source>
</evidence>